<name>A0A0E9QYN2_ANGAN</name>
<evidence type="ECO:0000313" key="1">
    <source>
        <dbReference type="EMBL" id="JAH21587.1"/>
    </source>
</evidence>
<organism evidence="1">
    <name type="scientific">Anguilla anguilla</name>
    <name type="common">European freshwater eel</name>
    <name type="synonym">Muraena anguilla</name>
    <dbReference type="NCBI Taxonomy" id="7936"/>
    <lineage>
        <taxon>Eukaryota</taxon>
        <taxon>Metazoa</taxon>
        <taxon>Chordata</taxon>
        <taxon>Craniata</taxon>
        <taxon>Vertebrata</taxon>
        <taxon>Euteleostomi</taxon>
        <taxon>Actinopterygii</taxon>
        <taxon>Neopterygii</taxon>
        <taxon>Teleostei</taxon>
        <taxon>Anguilliformes</taxon>
        <taxon>Anguillidae</taxon>
        <taxon>Anguilla</taxon>
    </lineage>
</organism>
<dbReference type="AlphaFoldDB" id="A0A0E9QYN2"/>
<proteinExistence type="predicted"/>
<sequence>MKVSSVPSPPPQARGRNLCSTLHSFIISLRSVAWCDRNKWDSFHFQRVIVRGFF</sequence>
<accession>A0A0E9QYN2</accession>
<dbReference type="EMBL" id="GBXM01086990">
    <property type="protein sequence ID" value="JAH21587.1"/>
    <property type="molecule type" value="Transcribed_RNA"/>
</dbReference>
<reference evidence="1" key="2">
    <citation type="journal article" date="2015" name="Fish Shellfish Immunol.">
        <title>Early steps in the European eel (Anguilla anguilla)-Vibrio vulnificus interaction in the gills: Role of the RtxA13 toxin.</title>
        <authorList>
            <person name="Callol A."/>
            <person name="Pajuelo D."/>
            <person name="Ebbesson L."/>
            <person name="Teles M."/>
            <person name="MacKenzie S."/>
            <person name="Amaro C."/>
        </authorList>
    </citation>
    <scope>NUCLEOTIDE SEQUENCE</scope>
</reference>
<protein>
    <submittedName>
        <fullName evidence="1">Uncharacterized protein</fullName>
    </submittedName>
</protein>
<reference evidence="1" key="1">
    <citation type="submission" date="2014-11" db="EMBL/GenBank/DDBJ databases">
        <authorList>
            <person name="Amaro Gonzalez C."/>
        </authorList>
    </citation>
    <scope>NUCLEOTIDE SEQUENCE</scope>
</reference>